<gene>
    <name evidence="1" type="ORF">EGYM00163_LOCUS16219</name>
</gene>
<organism evidence="1">
    <name type="scientific">Eutreptiella gymnastica</name>
    <dbReference type="NCBI Taxonomy" id="73025"/>
    <lineage>
        <taxon>Eukaryota</taxon>
        <taxon>Discoba</taxon>
        <taxon>Euglenozoa</taxon>
        <taxon>Euglenida</taxon>
        <taxon>Spirocuta</taxon>
        <taxon>Euglenophyceae</taxon>
        <taxon>Eutreptiales</taxon>
        <taxon>Eutreptiaceae</taxon>
        <taxon>Eutreptiella</taxon>
    </lineage>
</organism>
<dbReference type="Gene3D" id="3.75.10.10">
    <property type="entry name" value="L-arginine/glycine Amidinotransferase, Chain A"/>
    <property type="match status" value="2"/>
</dbReference>
<dbReference type="AlphaFoldDB" id="A0A7S4CSE2"/>
<protein>
    <recommendedName>
        <fullName evidence="2">Arginine deiminase</fullName>
    </recommendedName>
</protein>
<dbReference type="GO" id="GO:0016990">
    <property type="term" value="F:arginine deiminase activity"/>
    <property type="evidence" value="ECO:0007669"/>
    <property type="project" value="TreeGrafter"/>
</dbReference>
<reference evidence="1" key="1">
    <citation type="submission" date="2021-01" db="EMBL/GenBank/DDBJ databases">
        <authorList>
            <person name="Corre E."/>
            <person name="Pelletier E."/>
            <person name="Niang G."/>
            <person name="Scheremetjew M."/>
            <person name="Finn R."/>
            <person name="Kale V."/>
            <person name="Holt S."/>
            <person name="Cochrane G."/>
            <person name="Meng A."/>
            <person name="Brown T."/>
            <person name="Cohen L."/>
        </authorList>
    </citation>
    <scope>NUCLEOTIDE SEQUENCE</scope>
    <source>
        <strain evidence="1">CCMP1594</strain>
    </source>
</reference>
<accession>A0A7S4CSE2</accession>
<dbReference type="SUPFAM" id="SSF55909">
    <property type="entry name" value="Pentein"/>
    <property type="match status" value="2"/>
</dbReference>
<dbReference type="PANTHER" id="PTHR47271">
    <property type="entry name" value="ARGININE DEIMINASE"/>
    <property type="match status" value="1"/>
</dbReference>
<proteinExistence type="predicted"/>
<dbReference type="Pfam" id="PF02274">
    <property type="entry name" value="ADI"/>
    <property type="match status" value="1"/>
</dbReference>
<dbReference type="GO" id="GO:0019546">
    <property type="term" value="P:L-arginine deiminase pathway"/>
    <property type="evidence" value="ECO:0007669"/>
    <property type="project" value="TreeGrafter"/>
</dbReference>
<sequence length="715" mass="79425">MVHYPGAEMVFGSYHPMGALYHEAVSITKARQAIKSLTDSLAKCKVDVLSVGDILRIGTGLDDRQKLEEFAMSSITYDTTATALTAAEANLMSTEYKRKAVEQLDTFDLIDAIITRPSLTLEKSTRNTPLTSTAYNFSPLTNLVFTRDQQVVTAKGVVLSQLYSKQRAPEVHLIQFCLEKLGIPILGQIPPPGKLEGGDFLPAGKDLCFIGLGIRTNSRAIAHMLHNQWFGTERVAVVKDLLDRKQLRMHLDCVFNIAGDDVCVLMDSIIGDKSSAYRLVDEYTLVEGEYRKTQENVEFGAYLNSVGYHIIPVTDRMHNNYGVNFINCGNSRLITTDAETADHISKSPCFNGSIDNIDFQEITKLYGALHCSTQVFREGRNRTMPKPPRASDPLMLATQLSSSPAATLPPVRQTTNWCLVVAPTYFAQNPETFQDNAFMQTKAAQTMTSLEIVEQACTAFAALYSALKSNGVNVKLFHHEAYHDTPDAVFPNNWFSTHSDSSSLVLYPMKYPSRQRERRGSMMHFLKGQYSNVVDMTSHEDDEDAAVTKALEGTGAMVLDRVNKVAFCALSQRADSSVLEEWCNRLGYKPVTFETKEAIYHTNVMMSIGTSMAVVCADSIVDGDRARVLGELKKCGKMIIKASEEQMAAFLCNCIELRNNDDQKLLFMSEEANNSLTENQMYHILQHVDKIVPVEFSIIEKVAGGGVRCAIGELF</sequence>
<dbReference type="PANTHER" id="PTHR47271:SF2">
    <property type="entry name" value="ARGININE DEIMINASE"/>
    <property type="match status" value="1"/>
</dbReference>
<evidence type="ECO:0008006" key="2">
    <source>
        <dbReference type="Google" id="ProtNLM"/>
    </source>
</evidence>
<name>A0A7S4CSE2_9EUGL</name>
<evidence type="ECO:0000313" key="1">
    <source>
        <dbReference type="EMBL" id="CAE0805095.1"/>
    </source>
</evidence>
<dbReference type="Pfam" id="PF19420">
    <property type="entry name" value="DDAH_eukar"/>
    <property type="match status" value="1"/>
</dbReference>
<dbReference type="EMBL" id="HBJA01046291">
    <property type="protein sequence ID" value="CAE0805095.1"/>
    <property type="molecule type" value="Transcribed_RNA"/>
</dbReference>